<reference evidence="2 3" key="1">
    <citation type="submission" date="2018-03" db="EMBL/GenBank/DDBJ databases">
        <title>Genomic Encyclopedia of Type Strains, Phase III (KMG-III): the genomes of soil and plant-associated and newly described type strains.</title>
        <authorList>
            <person name="Whitman W."/>
        </authorList>
    </citation>
    <scope>NUCLEOTIDE SEQUENCE [LARGE SCALE GENOMIC DNA]</scope>
    <source>
        <strain evidence="2 3">CGMCC 1.12700</strain>
    </source>
</reference>
<feature type="transmembrane region" description="Helical" evidence="1">
    <location>
        <begin position="6"/>
        <end position="25"/>
    </location>
</feature>
<feature type="transmembrane region" description="Helical" evidence="1">
    <location>
        <begin position="69"/>
        <end position="95"/>
    </location>
</feature>
<evidence type="ECO:0000313" key="2">
    <source>
        <dbReference type="EMBL" id="PSK94993.1"/>
    </source>
</evidence>
<sequence length="144" mass="15814">MLNGFFSGLLLILLGILAVPSLLLSRKPEARELLDKITPYQGWIGVVFCVIGLLNLVDGLFRLNILFYFPMYGLLFFAVALVMALLGFVLGYGLIQKYALSRNNAASEKGAALLARIRPMQGRLGILAIILGIVLIILAFSFRI</sequence>
<feature type="transmembrane region" description="Helical" evidence="1">
    <location>
        <begin position="124"/>
        <end position="142"/>
    </location>
</feature>
<keyword evidence="1" id="KW-0812">Transmembrane</keyword>
<proteinExistence type="predicted"/>
<feature type="transmembrane region" description="Helical" evidence="1">
    <location>
        <begin position="37"/>
        <end position="57"/>
    </location>
</feature>
<keyword evidence="1" id="KW-0472">Membrane</keyword>
<keyword evidence="1" id="KW-1133">Transmembrane helix</keyword>
<dbReference type="OrthoDB" id="343946at2"/>
<protein>
    <submittedName>
        <fullName evidence="2">Uncharacterized protein</fullName>
    </submittedName>
</protein>
<evidence type="ECO:0000313" key="3">
    <source>
        <dbReference type="Proteomes" id="UP000240572"/>
    </source>
</evidence>
<organism evidence="2 3">
    <name type="scientific">Taibaiella chishuiensis</name>
    <dbReference type="NCBI Taxonomy" id="1434707"/>
    <lineage>
        <taxon>Bacteria</taxon>
        <taxon>Pseudomonadati</taxon>
        <taxon>Bacteroidota</taxon>
        <taxon>Chitinophagia</taxon>
        <taxon>Chitinophagales</taxon>
        <taxon>Chitinophagaceae</taxon>
        <taxon>Taibaiella</taxon>
    </lineage>
</organism>
<dbReference type="Proteomes" id="UP000240572">
    <property type="component" value="Unassembled WGS sequence"/>
</dbReference>
<dbReference type="RefSeq" id="WP_106521671.1">
    <property type="nucleotide sequence ID" value="NZ_PYGD01000001.1"/>
</dbReference>
<evidence type="ECO:0000256" key="1">
    <source>
        <dbReference type="SAM" id="Phobius"/>
    </source>
</evidence>
<dbReference type="EMBL" id="PYGD01000001">
    <property type="protein sequence ID" value="PSK94993.1"/>
    <property type="molecule type" value="Genomic_DNA"/>
</dbReference>
<keyword evidence="3" id="KW-1185">Reference proteome</keyword>
<gene>
    <name evidence="2" type="ORF">B0I18_1011157</name>
</gene>
<comment type="caution">
    <text evidence="2">The sequence shown here is derived from an EMBL/GenBank/DDBJ whole genome shotgun (WGS) entry which is preliminary data.</text>
</comment>
<name>A0A2P8DCP4_9BACT</name>
<dbReference type="AlphaFoldDB" id="A0A2P8DCP4"/>
<accession>A0A2P8DCP4</accession>